<proteinExistence type="predicted"/>
<dbReference type="PANTHER" id="PTHR12714">
    <property type="entry name" value="PROTEIN-S ISOPRENYLCYSTEINE O-METHYLTRANSFERASE"/>
    <property type="match status" value="1"/>
</dbReference>
<name>A0A9Q3W3W8_9GAMM</name>
<evidence type="ECO:0000256" key="4">
    <source>
        <dbReference type="ARBA" id="ARBA00023136"/>
    </source>
</evidence>
<feature type="transmembrane region" description="Helical" evidence="5">
    <location>
        <begin position="106"/>
        <end position="133"/>
    </location>
</feature>
<keyword evidence="4 5" id="KW-0472">Membrane</keyword>
<dbReference type="Proteomes" id="UP001107961">
    <property type="component" value="Unassembled WGS sequence"/>
</dbReference>
<protein>
    <submittedName>
        <fullName evidence="6">Isoprenylcysteine carboxylmethyltransferase family protein</fullName>
    </submittedName>
</protein>
<dbReference type="GO" id="GO:0012505">
    <property type="term" value="C:endomembrane system"/>
    <property type="evidence" value="ECO:0007669"/>
    <property type="project" value="UniProtKB-SubCell"/>
</dbReference>
<dbReference type="AlphaFoldDB" id="A0A9Q3W3W8"/>
<evidence type="ECO:0000256" key="5">
    <source>
        <dbReference type="SAM" id="Phobius"/>
    </source>
</evidence>
<dbReference type="Pfam" id="PF04191">
    <property type="entry name" value="PEMT"/>
    <property type="match status" value="1"/>
</dbReference>
<keyword evidence="7" id="KW-1185">Reference proteome</keyword>
<evidence type="ECO:0000313" key="6">
    <source>
        <dbReference type="EMBL" id="MCE7508180.1"/>
    </source>
</evidence>
<dbReference type="GO" id="GO:0016740">
    <property type="term" value="F:transferase activity"/>
    <property type="evidence" value="ECO:0007669"/>
    <property type="project" value="UniProtKB-ARBA"/>
</dbReference>
<reference evidence="6" key="1">
    <citation type="submission" date="2022-01" db="EMBL/GenBank/DDBJ databases">
        <authorList>
            <person name="Karlyshev A.V."/>
            <person name="Jaspars M."/>
        </authorList>
    </citation>
    <scope>NUCLEOTIDE SEQUENCE</scope>
    <source>
        <strain evidence="6">AGSA3-2</strain>
    </source>
</reference>
<dbReference type="InterPro" id="IPR007318">
    <property type="entry name" value="Phopholipid_MeTrfase"/>
</dbReference>
<feature type="transmembrane region" description="Helical" evidence="5">
    <location>
        <begin position="186"/>
        <end position="203"/>
    </location>
</feature>
<evidence type="ECO:0000256" key="3">
    <source>
        <dbReference type="ARBA" id="ARBA00022989"/>
    </source>
</evidence>
<organism evidence="6 7">
    <name type="scientific">Alloalcanivorax xenomutans</name>
    <dbReference type="NCBI Taxonomy" id="1094342"/>
    <lineage>
        <taxon>Bacteria</taxon>
        <taxon>Pseudomonadati</taxon>
        <taxon>Pseudomonadota</taxon>
        <taxon>Gammaproteobacteria</taxon>
        <taxon>Oceanospirillales</taxon>
        <taxon>Alcanivoracaceae</taxon>
        <taxon>Alloalcanivorax</taxon>
    </lineage>
</organism>
<feature type="transmembrane region" description="Helical" evidence="5">
    <location>
        <begin position="215"/>
        <end position="234"/>
    </location>
</feature>
<accession>A0A9Q3W3W8</accession>
<evidence type="ECO:0000313" key="7">
    <source>
        <dbReference type="Proteomes" id="UP001107961"/>
    </source>
</evidence>
<dbReference type="Gene3D" id="1.20.120.1630">
    <property type="match status" value="1"/>
</dbReference>
<dbReference type="RefSeq" id="WP_055100470.1">
    <property type="nucleotide sequence ID" value="NZ_CP012331.1"/>
</dbReference>
<dbReference type="EMBL" id="JAJVKT010000005">
    <property type="protein sequence ID" value="MCE7508180.1"/>
    <property type="molecule type" value="Genomic_DNA"/>
</dbReference>
<dbReference type="PANTHER" id="PTHR12714:SF9">
    <property type="entry name" value="PROTEIN-S-ISOPRENYLCYSTEINE O-METHYLTRANSFERASE"/>
    <property type="match status" value="1"/>
</dbReference>
<sequence>MLYETLCEQGERAFRWRGAAPALLLVPAVLLTLFDTRYLFNDHDLDQLWDCFALLLMLAGLGIRVWTTGHTPRRSSGRNTKGQVADTLNTSGAYSLVRNPLYVGNFIGGLGAVLLLHSFGLTLYYVLAFAIYFERVVLAEERFLTARFGDAYTRWARKTPAFLPEFSGYLPAVLPFSWRAVVRREYLTVFMAVFIIFIIEVGEDTVNQGTVVIDQHWLLIAAINSVLFMAIRWIRKRTRWLSAQGR</sequence>
<feature type="transmembrane region" description="Helical" evidence="5">
    <location>
        <begin position="20"/>
        <end position="40"/>
    </location>
</feature>
<dbReference type="KEGG" id="axe:P40_19850"/>
<comment type="subcellular location">
    <subcellularLocation>
        <location evidence="1">Endomembrane system</location>
        <topology evidence="1">Multi-pass membrane protein</topology>
    </subcellularLocation>
</comment>
<keyword evidence="3 5" id="KW-1133">Transmembrane helix</keyword>
<evidence type="ECO:0000256" key="2">
    <source>
        <dbReference type="ARBA" id="ARBA00022692"/>
    </source>
</evidence>
<evidence type="ECO:0000256" key="1">
    <source>
        <dbReference type="ARBA" id="ARBA00004127"/>
    </source>
</evidence>
<comment type="caution">
    <text evidence="6">The sequence shown here is derived from an EMBL/GenBank/DDBJ whole genome shotgun (WGS) entry which is preliminary data.</text>
</comment>
<gene>
    <name evidence="6" type="ORF">LZG35_05985</name>
</gene>
<keyword evidence="2 5" id="KW-0812">Transmembrane</keyword>